<protein>
    <submittedName>
        <fullName evidence="1">Uncharacterized protein</fullName>
    </submittedName>
</protein>
<name>A0A4S4DHD7_CAMSN</name>
<dbReference type="STRING" id="542762.A0A4S4DHD7"/>
<dbReference type="GO" id="GO:0005643">
    <property type="term" value="C:nuclear pore"/>
    <property type="evidence" value="ECO:0007669"/>
    <property type="project" value="InterPro"/>
</dbReference>
<gene>
    <name evidence="1" type="ORF">TEA_004553</name>
</gene>
<sequence length="129" mass="14828">MQSAATKAINTGLDFGASKTYQRTSSLSDQDQVNFSLELWKKAFKDACERLCPVRAGGHECGCLPVLARLVELMRNLQDRDDQYKTLLNEKLQMADSSGFIQSYRKELGDSLVEYFKLKCWVYWHSIMF</sequence>
<dbReference type="PANTHER" id="PTHR31344">
    <property type="entry name" value="NUCLEAR PORE COMPLEX PROTEIN NUP205"/>
    <property type="match status" value="1"/>
</dbReference>
<comment type="caution">
    <text evidence="1">The sequence shown here is derived from an EMBL/GenBank/DDBJ whole genome shotgun (WGS) entry which is preliminary data.</text>
</comment>
<evidence type="ECO:0000313" key="2">
    <source>
        <dbReference type="Proteomes" id="UP000306102"/>
    </source>
</evidence>
<dbReference type="PANTHER" id="PTHR31344:SF15">
    <property type="entry name" value="EEIG1_EHBP1 PROTEIN AMINO-TERMINAL DOMAIN PROTEIN"/>
    <property type="match status" value="1"/>
</dbReference>
<dbReference type="AlphaFoldDB" id="A0A4S4DHD7"/>
<proteinExistence type="predicted"/>
<evidence type="ECO:0000313" key="1">
    <source>
        <dbReference type="EMBL" id="THG02208.1"/>
    </source>
</evidence>
<reference evidence="1 2" key="1">
    <citation type="journal article" date="2018" name="Proc. Natl. Acad. Sci. U.S.A.">
        <title>Draft genome sequence of Camellia sinensis var. sinensis provides insights into the evolution of the tea genome and tea quality.</title>
        <authorList>
            <person name="Wei C."/>
            <person name="Yang H."/>
            <person name="Wang S."/>
            <person name="Zhao J."/>
            <person name="Liu C."/>
            <person name="Gao L."/>
            <person name="Xia E."/>
            <person name="Lu Y."/>
            <person name="Tai Y."/>
            <person name="She G."/>
            <person name="Sun J."/>
            <person name="Cao H."/>
            <person name="Tong W."/>
            <person name="Gao Q."/>
            <person name="Li Y."/>
            <person name="Deng W."/>
            <person name="Jiang X."/>
            <person name="Wang W."/>
            <person name="Chen Q."/>
            <person name="Zhang S."/>
            <person name="Li H."/>
            <person name="Wu J."/>
            <person name="Wang P."/>
            <person name="Li P."/>
            <person name="Shi C."/>
            <person name="Zheng F."/>
            <person name="Jian J."/>
            <person name="Huang B."/>
            <person name="Shan D."/>
            <person name="Shi M."/>
            <person name="Fang C."/>
            <person name="Yue Y."/>
            <person name="Li F."/>
            <person name="Li D."/>
            <person name="Wei S."/>
            <person name="Han B."/>
            <person name="Jiang C."/>
            <person name="Yin Y."/>
            <person name="Xia T."/>
            <person name="Zhang Z."/>
            <person name="Bennetzen J.L."/>
            <person name="Zhao S."/>
            <person name="Wan X."/>
        </authorList>
    </citation>
    <scope>NUCLEOTIDE SEQUENCE [LARGE SCALE GENOMIC DNA]</scope>
    <source>
        <strain evidence="2">cv. Shuchazao</strain>
        <tissue evidence="1">Leaf</tissue>
    </source>
</reference>
<organism evidence="1 2">
    <name type="scientific">Camellia sinensis var. sinensis</name>
    <name type="common">China tea</name>
    <dbReference type="NCBI Taxonomy" id="542762"/>
    <lineage>
        <taxon>Eukaryota</taxon>
        <taxon>Viridiplantae</taxon>
        <taxon>Streptophyta</taxon>
        <taxon>Embryophyta</taxon>
        <taxon>Tracheophyta</taxon>
        <taxon>Spermatophyta</taxon>
        <taxon>Magnoliopsida</taxon>
        <taxon>eudicotyledons</taxon>
        <taxon>Gunneridae</taxon>
        <taxon>Pentapetalae</taxon>
        <taxon>asterids</taxon>
        <taxon>Ericales</taxon>
        <taxon>Theaceae</taxon>
        <taxon>Camellia</taxon>
    </lineage>
</organism>
<dbReference type="EMBL" id="SDRB02011233">
    <property type="protein sequence ID" value="THG02208.1"/>
    <property type="molecule type" value="Genomic_DNA"/>
</dbReference>
<accession>A0A4S4DHD7</accession>
<keyword evidence="2" id="KW-1185">Reference proteome</keyword>
<dbReference type="InterPro" id="IPR021827">
    <property type="entry name" value="Nup186/Nup192/Nup205"/>
</dbReference>
<dbReference type="Proteomes" id="UP000306102">
    <property type="component" value="Unassembled WGS sequence"/>
</dbReference>